<accession>A0A803Q1L2</accession>
<dbReference type="Gramene" id="evm.model.07.1169">
    <property type="protein sequence ID" value="cds.evm.model.07.1169"/>
    <property type="gene ID" value="evm.TU.07.1169"/>
</dbReference>
<dbReference type="AlphaFoldDB" id="A0A803Q1L2"/>
<sequence>MAIPPTYIHVSSPLNNTGATHQPGAFFSDSTLITTLLGVDNTSNNTPVVPLAHDTTSNVNRLSSLFSKRKLVTSGGNVHNVLKRWRTKATPLANSTSSLLHEQLITSLDFSNLSSEIDGSNASLEQADVHPHQML</sequence>
<organism evidence="1 2">
    <name type="scientific">Cannabis sativa</name>
    <name type="common">Hemp</name>
    <name type="synonym">Marijuana</name>
    <dbReference type="NCBI Taxonomy" id="3483"/>
    <lineage>
        <taxon>Eukaryota</taxon>
        <taxon>Viridiplantae</taxon>
        <taxon>Streptophyta</taxon>
        <taxon>Embryophyta</taxon>
        <taxon>Tracheophyta</taxon>
        <taxon>Spermatophyta</taxon>
        <taxon>Magnoliopsida</taxon>
        <taxon>eudicotyledons</taxon>
        <taxon>Gunneridae</taxon>
        <taxon>Pentapetalae</taxon>
        <taxon>rosids</taxon>
        <taxon>fabids</taxon>
        <taxon>Rosales</taxon>
        <taxon>Cannabaceae</taxon>
        <taxon>Cannabis</taxon>
    </lineage>
</organism>
<name>A0A803Q1L2_CANSA</name>
<dbReference type="Proteomes" id="UP000596661">
    <property type="component" value="Chromosome 7"/>
</dbReference>
<evidence type="ECO:0000313" key="2">
    <source>
        <dbReference type="Proteomes" id="UP000596661"/>
    </source>
</evidence>
<protein>
    <submittedName>
        <fullName evidence="1">Uncharacterized protein</fullName>
    </submittedName>
</protein>
<dbReference type="EnsemblPlants" id="evm.model.07.1169">
    <property type="protein sequence ID" value="cds.evm.model.07.1169"/>
    <property type="gene ID" value="evm.TU.07.1169"/>
</dbReference>
<reference evidence="1" key="1">
    <citation type="submission" date="2018-11" db="EMBL/GenBank/DDBJ databases">
        <authorList>
            <person name="Grassa J C."/>
        </authorList>
    </citation>
    <scope>NUCLEOTIDE SEQUENCE [LARGE SCALE GENOMIC DNA]</scope>
</reference>
<keyword evidence="2" id="KW-1185">Reference proteome</keyword>
<proteinExistence type="predicted"/>
<evidence type="ECO:0000313" key="1">
    <source>
        <dbReference type="EnsemblPlants" id="cds.evm.model.07.1169"/>
    </source>
</evidence>
<reference evidence="1" key="2">
    <citation type="submission" date="2021-03" db="UniProtKB">
        <authorList>
            <consortium name="EnsemblPlants"/>
        </authorList>
    </citation>
    <scope>IDENTIFICATION</scope>
</reference>
<dbReference type="EMBL" id="UZAU01000655">
    <property type="status" value="NOT_ANNOTATED_CDS"/>
    <property type="molecule type" value="Genomic_DNA"/>
</dbReference>